<evidence type="ECO:0000259" key="3">
    <source>
        <dbReference type="Pfam" id="PF00591"/>
    </source>
</evidence>
<evidence type="ECO:0000256" key="1">
    <source>
        <dbReference type="ARBA" id="ARBA00022676"/>
    </source>
</evidence>
<dbReference type="InterPro" id="IPR005940">
    <property type="entry name" value="Anthranilate_Pribosyl_Tfrase"/>
</dbReference>
<organism evidence="4 5">
    <name type="scientific">Lithohypha guttulata</name>
    <dbReference type="NCBI Taxonomy" id="1690604"/>
    <lineage>
        <taxon>Eukaryota</taxon>
        <taxon>Fungi</taxon>
        <taxon>Dikarya</taxon>
        <taxon>Ascomycota</taxon>
        <taxon>Pezizomycotina</taxon>
        <taxon>Eurotiomycetes</taxon>
        <taxon>Chaetothyriomycetidae</taxon>
        <taxon>Chaetothyriales</taxon>
        <taxon>Trichomeriaceae</taxon>
        <taxon>Lithohypha</taxon>
    </lineage>
</organism>
<gene>
    <name evidence="4" type="primary">TRP4</name>
    <name evidence="4" type="ORF">LTR05_001245</name>
</gene>
<dbReference type="GO" id="GO:0004048">
    <property type="term" value="F:anthranilate phosphoribosyltransferase activity"/>
    <property type="evidence" value="ECO:0007669"/>
    <property type="project" value="UniProtKB-EC"/>
</dbReference>
<dbReference type="AlphaFoldDB" id="A0AAN7YAD6"/>
<dbReference type="EMBL" id="JAVRRJ010000001">
    <property type="protein sequence ID" value="KAK5091065.1"/>
    <property type="molecule type" value="Genomic_DNA"/>
</dbReference>
<dbReference type="EC" id="2.4.2.18" evidence="4"/>
<dbReference type="SUPFAM" id="SSF52418">
    <property type="entry name" value="Nucleoside phosphorylase/phosphoribosyltransferase catalytic domain"/>
    <property type="match status" value="1"/>
</dbReference>
<dbReference type="Pfam" id="PF00591">
    <property type="entry name" value="Glycos_transf_3"/>
    <property type="match status" value="2"/>
</dbReference>
<feature type="domain" description="Glycosyl transferase family 3" evidence="3">
    <location>
        <begin position="124"/>
        <end position="293"/>
    </location>
</feature>
<sequence length="441" mass="48092">MSTNRVVPLTAENVITRAAPTDEQPHRISITPLLKALSTPPPYTHVPARSIALAWARTFENHLSHTQLAALLTLLCSTGLDKHPDVIAECAEAMRDAAAPVDYKQISQVLGKRKRERGAYRGGLCDIVGTGGDAHSTFNISTTSSIIASALLAIAKHGNRAQTSMAGSADVLKAVTPRPPILENLMAEHLPKAYENSNYTFLFAPNFHSGMRYAATVRRELGLRTIFNLMGPLANPVHNLIEVRVLGVAYQELGPVFAQALQKKGITKAMVVCGAEDLDEISCAGRTNCWWLQEILNPKYQKSGSEDNDTSDDDTEPKYTSKLESFSLEPADFGLSTHPLSEVGGGKGPRENAKVLLSILKNEMDRDHPILHFVLMNVAALLVVSGITESDSSEYGEVIQDRGPAGGRWKEGLRLARYCLESGKALQEFEKFIDLTHSIQV</sequence>
<dbReference type="PANTHER" id="PTHR43285">
    <property type="entry name" value="ANTHRANILATE PHOSPHORIBOSYLTRANSFERASE"/>
    <property type="match status" value="1"/>
</dbReference>
<dbReference type="PANTHER" id="PTHR43285:SF2">
    <property type="entry name" value="ANTHRANILATE PHOSPHORIBOSYLTRANSFERASE"/>
    <property type="match status" value="1"/>
</dbReference>
<dbReference type="InterPro" id="IPR035902">
    <property type="entry name" value="Nuc_phospho_transferase"/>
</dbReference>
<dbReference type="NCBIfam" id="TIGR01245">
    <property type="entry name" value="trpD"/>
    <property type="match status" value="1"/>
</dbReference>
<dbReference type="RefSeq" id="XP_064752387.1">
    <property type="nucleotide sequence ID" value="XM_064901311.1"/>
</dbReference>
<dbReference type="GO" id="GO:0005829">
    <property type="term" value="C:cytosol"/>
    <property type="evidence" value="ECO:0007669"/>
    <property type="project" value="TreeGrafter"/>
</dbReference>
<dbReference type="GO" id="GO:0000162">
    <property type="term" value="P:L-tryptophan biosynthetic process"/>
    <property type="evidence" value="ECO:0007669"/>
    <property type="project" value="InterPro"/>
</dbReference>
<evidence type="ECO:0000313" key="4">
    <source>
        <dbReference type="EMBL" id="KAK5091065.1"/>
    </source>
</evidence>
<feature type="domain" description="Glycosyl transferase family 3" evidence="3">
    <location>
        <begin position="320"/>
        <end position="426"/>
    </location>
</feature>
<evidence type="ECO:0000256" key="2">
    <source>
        <dbReference type="ARBA" id="ARBA00022679"/>
    </source>
</evidence>
<dbReference type="GeneID" id="90026652"/>
<protein>
    <submittedName>
        <fullName evidence="4">Anthranilate phosphoribosyltransferase</fullName>
        <ecNumber evidence="4">2.4.2.18</ecNumber>
    </submittedName>
</protein>
<reference evidence="4 5" key="1">
    <citation type="submission" date="2023-08" db="EMBL/GenBank/DDBJ databases">
        <title>Black Yeasts Isolated from many extreme environments.</title>
        <authorList>
            <person name="Coleine C."/>
            <person name="Stajich J.E."/>
            <person name="Selbmann L."/>
        </authorList>
    </citation>
    <scope>NUCLEOTIDE SEQUENCE [LARGE SCALE GENOMIC DNA]</scope>
    <source>
        <strain evidence="4 5">CCFEE 5910</strain>
    </source>
</reference>
<dbReference type="Gene3D" id="3.40.1030.10">
    <property type="entry name" value="Nucleoside phosphorylase/phosphoribosyltransferase catalytic domain"/>
    <property type="match status" value="1"/>
</dbReference>
<keyword evidence="1 4" id="KW-0328">Glycosyltransferase</keyword>
<dbReference type="InterPro" id="IPR000312">
    <property type="entry name" value="Glycosyl_Trfase_fam3"/>
</dbReference>
<evidence type="ECO:0000313" key="5">
    <source>
        <dbReference type="Proteomes" id="UP001309876"/>
    </source>
</evidence>
<comment type="caution">
    <text evidence="4">The sequence shown here is derived from an EMBL/GenBank/DDBJ whole genome shotgun (WGS) entry which is preliminary data.</text>
</comment>
<keyword evidence="5" id="KW-1185">Reference proteome</keyword>
<proteinExistence type="predicted"/>
<accession>A0AAN7YAD6</accession>
<name>A0AAN7YAD6_9EURO</name>
<dbReference type="Proteomes" id="UP001309876">
    <property type="component" value="Unassembled WGS sequence"/>
</dbReference>
<keyword evidence="2 4" id="KW-0808">Transferase</keyword>